<evidence type="ECO:0000256" key="4">
    <source>
        <dbReference type="SAM" id="MobiDB-lite"/>
    </source>
</evidence>
<gene>
    <name evidence="6" type="ORF">IP91_00523</name>
</gene>
<accession>A0A562RK69</accession>
<dbReference type="Proteomes" id="UP000318431">
    <property type="component" value="Unassembled WGS sequence"/>
</dbReference>
<keyword evidence="5" id="KW-0812">Transmembrane</keyword>
<dbReference type="Gene3D" id="1.25.40.10">
    <property type="entry name" value="Tetratricopeptide repeat domain"/>
    <property type="match status" value="2"/>
</dbReference>
<dbReference type="EMBL" id="VLLB01000001">
    <property type="protein sequence ID" value="TWI69455.1"/>
    <property type="molecule type" value="Genomic_DNA"/>
</dbReference>
<feature type="region of interest" description="Disordered" evidence="4">
    <location>
        <begin position="270"/>
        <end position="325"/>
    </location>
</feature>
<reference evidence="6 7" key="1">
    <citation type="journal article" date="2015" name="Stand. Genomic Sci.">
        <title>Genomic Encyclopedia of Bacterial and Archaeal Type Strains, Phase III: the genomes of soil and plant-associated and newly described type strains.</title>
        <authorList>
            <person name="Whitman W.B."/>
            <person name="Woyke T."/>
            <person name="Klenk H.P."/>
            <person name="Zhou Y."/>
            <person name="Lilburn T.G."/>
            <person name="Beck B.J."/>
            <person name="De Vos P."/>
            <person name="Vandamme P."/>
            <person name="Eisen J.A."/>
            <person name="Garrity G."/>
            <person name="Hugenholtz P."/>
            <person name="Kyrpides N.C."/>
        </authorList>
    </citation>
    <scope>NUCLEOTIDE SEQUENCE [LARGE SCALE GENOMIC DNA]</scope>
    <source>
        <strain evidence="6 7">CGMCC 1.10822</strain>
    </source>
</reference>
<keyword evidence="7" id="KW-1185">Reference proteome</keyword>
<feature type="compositionally biased region" description="Low complexity" evidence="4">
    <location>
        <begin position="270"/>
        <end position="297"/>
    </location>
</feature>
<dbReference type="Pfam" id="PF13432">
    <property type="entry name" value="TPR_16"/>
    <property type="match status" value="2"/>
</dbReference>
<comment type="caution">
    <text evidence="6">The sequence shown here is derived from an EMBL/GenBank/DDBJ whole genome shotgun (WGS) entry which is preliminary data.</text>
</comment>
<organism evidence="6 7">
    <name type="scientific">Pseudoduganella lurida</name>
    <dbReference type="NCBI Taxonomy" id="1036180"/>
    <lineage>
        <taxon>Bacteria</taxon>
        <taxon>Pseudomonadati</taxon>
        <taxon>Pseudomonadota</taxon>
        <taxon>Betaproteobacteria</taxon>
        <taxon>Burkholderiales</taxon>
        <taxon>Oxalobacteraceae</taxon>
        <taxon>Telluria group</taxon>
        <taxon>Pseudoduganella</taxon>
    </lineage>
</organism>
<feature type="region of interest" description="Disordered" evidence="4">
    <location>
        <begin position="383"/>
        <end position="403"/>
    </location>
</feature>
<dbReference type="AlphaFoldDB" id="A0A562RK69"/>
<evidence type="ECO:0000256" key="5">
    <source>
        <dbReference type="SAM" id="Phobius"/>
    </source>
</evidence>
<feature type="compositionally biased region" description="Basic and acidic residues" evidence="4">
    <location>
        <begin position="125"/>
        <end position="134"/>
    </location>
</feature>
<evidence type="ECO:0000256" key="2">
    <source>
        <dbReference type="ARBA" id="ARBA00022803"/>
    </source>
</evidence>
<dbReference type="SMART" id="SM00028">
    <property type="entry name" value="TPR"/>
    <property type="match status" value="4"/>
</dbReference>
<feature type="repeat" description="TPR" evidence="3">
    <location>
        <begin position="502"/>
        <end position="535"/>
    </location>
</feature>
<evidence type="ECO:0000256" key="1">
    <source>
        <dbReference type="ARBA" id="ARBA00022737"/>
    </source>
</evidence>
<name>A0A562RK69_9BURK</name>
<feature type="transmembrane region" description="Helical" evidence="5">
    <location>
        <begin position="190"/>
        <end position="208"/>
    </location>
</feature>
<feature type="region of interest" description="Disordered" evidence="4">
    <location>
        <begin position="1"/>
        <end position="177"/>
    </location>
</feature>
<dbReference type="PANTHER" id="PTHR44227:SF3">
    <property type="entry name" value="PROTEIN O-MANNOSYL-TRANSFERASE TMTC4"/>
    <property type="match status" value="1"/>
</dbReference>
<dbReference type="InterPro" id="IPR019734">
    <property type="entry name" value="TPR_rpt"/>
</dbReference>
<feature type="compositionally biased region" description="Basic and acidic residues" evidence="4">
    <location>
        <begin position="1"/>
        <end position="11"/>
    </location>
</feature>
<proteinExistence type="predicted"/>
<feature type="compositionally biased region" description="Low complexity" evidence="4">
    <location>
        <begin position="154"/>
        <end position="163"/>
    </location>
</feature>
<dbReference type="InterPro" id="IPR052346">
    <property type="entry name" value="O-mannosyl-transferase_TMTC"/>
</dbReference>
<keyword evidence="5" id="KW-1133">Transmembrane helix</keyword>
<dbReference type="SUPFAM" id="SSF48452">
    <property type="entry name" value="TPR-like"/>
    <property type="match status" value="1"/>
</dbReference>
<keyword evidence="1" id="KW-0677">Repeat</keyword>
<keyword evidence="5" id="KW-0472">Membrane</keyword>
<evidence type="ECO:0000313" key="6">
    <source>
        <dbReference type="EMBL" id="TWI69455.1"/>
    </source>
</evidence>
<feature type="compositionally biased region" description="Basic and acidic residues" evidence="4">
    <location>
        <begin position="164"/>
        <end position="177"/>
    </location>
</feature>
<sequence length="605" mass="61456">MQALKKAERARQSGLQEEDIPGGTEAERDAARAGEASPGASTAPVPAAVPPAAVTGLELSLEPLEPLPPSSGDAASPGSAFSAATSVGTAAGTSAGPSPAPLANPSSSPIEPAREAVHDPVPPQARHEAPRTRPDPAAIPVTDARAAPRPPSAAPEAPRAPGAPDRRAMSRDPRPRRDATAGIDIARLRVYALGGVLAVIVIVFVWLYRQAVMGPGPGAGLPMVPMPPPSATGATSVGGAAGAPIVVAPVGPPYGPQATVAEQPVSVATTATPATAAPSPAPDAAATRAPDTASATPLLANEPVRQSRAARRTAPVPRGPTPAQLAAIPDPEVRREAIRDAAERELRDMKQQAVETADAGTPAAAAPAVAGLAAAPLAAAGTLPGGEPGDMRMARGKPRQGVNPSVQAGYSALLAGDLASARQQYDAALRSDANNRDALLGTAALARREGRDADAADAYQRLLARDPRDADALAGMVALRPGEGDAAELRLKGALRNAPEGASLHFALGNLYARQRRWQEAQQAYFHAWSAAPGNPDYAFNLAIGLDHMNQGRLAREYYQRALALSGGQPAGFDRAMAERRLRELGGSAGAADAAPVVPTSAPGN</sequence>
<dbReference type="PANTHER" id="PTHR44227">
    <property type="match status" value="1"/>
</dbReference>
<keyword evidence="2 3" id="KW-0802">TPR repeat</keyword>
<dbReference type="InterPro" id="IPR011990">
    <property type="entry name" value="TPR-like_helical_dom_sf"/>
</dbReference>
<evidence type="ECO:0000313" key="7">
    <source>
        <dbReference type="Proteomes" id="UP000318431"/>
    </source>
</evidence>
<feature type="compositionally biased region" description="Low complexity" evidence="4">
    <location>
        <begin position="33"/>
        <end position="109"/>
    </location>
</feature>
<protein>
    <submittedName>
        <fullName evidence="6">TPR repeat-containing protein</fullName>
    </submittedName>
</protein>
<dbReference type="PROSITE" id="PS50005">
    <property type="entry name" value="TPR"/>
    <property type="match status" value="1"/>
</dbReference>
<evidence type="ECO:0000256" key="3">
    <source>
        <dbReference type="PROSITE-ProRule" id="PRU00339"/>
    </source>
</evidence>